<dbReference type="EMBL" id="JARACI010001122">
    <property type="protein sequence ID" value="MDD9207548.1"/>
    <property type="molecule type" value="Genomic_DNA"/>
</dbReference>
<accession>A0ABT5TZP9</accession>
<sequence>MSSPSSVRAVTIVPRVPEVVLVTVGAQRLPGGSPHRTLSW</sequence>
<dbReference type="Proteomes" id="UP001165561">
    <property type="component" value="Unassembled WGS sequence"/>
</dbReference>
<name>A0ABT5TZP9_9MICO</name>
<organism evidence="1 2">
    <name type="scientific">Georgenia halotolerans</name>
    <dbReference type="NCBI Taxonomy" id="3028317"/>
    <lineage>
        <taxon>Bacteria</taxon>
        <taxon>Bacillati</taxon>
        <taxon>Actinomycetota</taxon>
        <taxon>Actinomycetes</taxon>
        <taxon>Micrococcales</taxon>
        <taxon>Bogoriellaceae</taxon>
        <taxon>Georgenia</taxon>
    </lineage>
</organism>
<gene>
    <name evidence="1" type="ORF">PU560_13915</name>
</gene>
<reference evidence="1" key="1">
    <citation type="submission" date="2023-02" db="EMBL/GenBank/DDBJ databases">
        <title>Georgenia sp.10Sc9-8, isolated from a soil sample collected from the Taklamakan desert.</title>
        <authorList>
            <person name="Liu S."/>
        </authorList>
    </citation>
    <scope>NUCLEOTIDE SEQUENCE</scope>
    <source>
        <strain evidence="1">10Sc9-8</strain>
    </source>
</reference>
<proteinExistence type="predicted"/>
<comment type="caution">
    <text evidence="1">The sequence shown here is derived from an EMBL/GenBank/DDBJ whole genome shotgun (WGS) entry which is preliminary data.</text>
</comment>
<keyword evidence="2" id="KW-1185">Reference proteome</keyword>
<protein>
    <submittedName>
        <fullName evidence="1">Uncharacterized protein</fullName>
    </submittedName>
</protein>
<evidence type="ECO:0000313" key="1">
    <source>
        <dbReference type="EMBL" id="MDD9207548.1"/>
    </source>
</evidence>
<evidence type="ECO:0000313" key="2">
    <source>
        <dbReference type="Proteomes" id="UP001165561"/>
    </source>
</evidence>